<dbReference type="PANTHER" id="PTHR43941">
    <property type="entry name" value="STRUCTURAL MAINTENANCE OF CHROMOSOMES PROTEIN 2"/>
    <property type="match status" value="1"/>
</dbReference>
<comment type="caution">
    <text evidence="3">The sequence shown here is derived from an EMBL/GenBank/DDBJ whole genome shotgun (WGS) entry which is preliminary data.</text>
</comment>
<dbReference type="HOGENOM" id="CLU_008442_1_0_1"/>
<feature type="region of interest" description="Disordered" evidence="2">
    <location>
        <begin position="352"/>
        <end position="374"/>
    </location>
</feature>
<feature type="region of interest" description="Disordered" evidence="2">
    <location>
        <begin position="789"/>
        <end position="830"/>
    </location>
</feature>
<sequence length="870" mass="96311">MDLQTNHSHDTKHAEDERGGDREMHDRTTTSTNNPTANLIASDISTHIPPTSIRLGSENVIIPFSSTAGRNYCSEGDTLQCCCGRRDCAYLEHNNVALGDLEKDLETAARLGQALLQRHETYVSEAEADRSRLLLEMERLERDKQEVQSANARIVEENRRLLEQLEGLNNAVATSDNEVKALSERLQQTQLEMRELAASAVRAADLEIQLNTMEAEQMELQQQLILTHEDEKSAVQRWKKAETTLHDLQDQLDRLEYEATMEREEHSKIIERMERRRAVERELDGAAGRLKGAAASAVMDRNRNATTPVVSKFVRDILQDNANLQMGIVELRELLESSNQEVENLREQILHHQPVDVDTEQPPRPQGSRLDQELNAKEPRPVSQEFHVHHHYHSPSSSVSSKKEKQPIRRPKKRRPTLMTSGMHSPRSPYHNAHPSSSSVSTIMSQTSVSIPPSLSSQRYSVHPSGISSLASSPISAYQPSSIFDIVDQSELSRPSSPESMAMLMSPKRPMWKGHRLSDTSNRSFSMPGLSFPDLDSENVIDTGDDVFEQQPTKTSDEMWLPPAIPEEQEDTVDKNDNNQPTTEEQTKDAPGPSIIDNIFETPFDPMQQHVPTLRKSASYESLLSVSGMDIHTLRERPSQLLAGFESRYFLPRRPPQRVVTVATEISSTPPVISTTNITADKASIVSTSSQPMSSHSLLASVAAKSSIPVITSDAASTDSNTPLSSDPVPIANSQDDKKPATITRKVGGWVMGKWGVAPSPATSVTPSSSFSTWTADILRHNQHHLIQAQQSDAASISSGTTTTSASTSTTTTTTNKPRTTTIPKPIIRGFGINQKGPIPGFVSTPLPAKQVAIHAHVLDRELLDESLRE</sequence>
<feature type="compositionally biased region" description="Low complexity" evidence="2">
    <location>
        <begin position="436"/>
        <end position="451"/>
    </location>
</feature>
<evidence type="ECO:0000256" key="1">
    <source>
        <dbReference type="SAM" id="Coils"/>
    </source>
</evidence>
<evidence type="ECO:0000256" key="2">
    <source>
        <dbReference type="SAM" id="MobiDB-lite"/>
    </source>
</evidence>
<evidence type="ECO:0000313" key="3">
    <source>
        <dbReference type="EMBL" id="KFX52736.1"/>
    </source>
</evidence>
<feature type="region of interest" description="Disordered" evidence="2">
    <location>
        <begin position="387"/>
        <end position="473"/>
    </location>
</feature>
<feature type="compositionally biased region" description="Polar residues" evidence="2">
    <location>
        <begin position="714"/>
        <end position="725"/>
    </location>
</feature>
<feature type="region of interest" description="Disordered" evidence="2">
    <location>
        <begin position="714"/>
        <end position="741"/>
    </location>
</feature>
<accession>A0A093W1I2</accession>
<feature type="compositionally biased region" description="Low complexity" evidence="2">
    <location>
        <begin position="464"/>
        <end position="473"/>
    </location>
</feature>
<dbReference type="AlphaFoldDB" id="A0A093W1I2"/>
<feature type="region of interest" description="Disordered" evidence="2">
    <location>
        <begin position="1"/>
        <end position="37"/>
    </location>
</feature>
<keyword evidence="1" id="KW-0175">Coiled coil</keyword>
<name>A0A093W1I2_TALMA</name>
<feature type="coiled-coil region" evidence="1">
    <location>
        <begin position="321"/>
        <end position="348"/>
    </location>
</feature>
<reference evidence="3" key="1">
    <citation type="journal article" date="2014" name="PLoS Genet.">
        <title>Signature Gene Expression Reveals Novel Clues to the Molecular Mechanisms of Dimorphic Transition in Penicillium marneffei.</title>
        <authorList>
            <person name="Yang E."/>
            <person name="Wang G."/>
            <person name="Cai J."/>
            <person name="Woo P.C."/>
            <person name="Lau S.K."/>
            <person name="Yuen K.-Y."/>
            <person name="Chow W.-N."/>
            <person name="Lin X."/>
        </authorList>
    </citation>
    <scope>NUCLEOTIDE SEQUENCE [LARGE SCALE GENOMIC DNA]</scope>
    <source>
        <strain evidence="3">PM1</strain>
    </source>
</reference>
<dbReference type="EMBL" id="JPOX01000002">
    <property type="protein sequence ID" value="KFX52736.1"/>
    <property type="molecule type" value="Genomic_DNA"/>
</dbReference>
<feature type="region of interest" description="Disordered" evidence="2">
    <location>
        <begin position="552"/>
        <end position="594"/>
    </location>
</feature>
<feature type="compositionally biased region" description="Basic and acidic residues" evidence="2">
    <location>
        <begin position="7"/>
        <end position="28"/>
    </location>
</feature>
<feature type="compositionally biased region" description="Low complexity" evidence="2">
    <location>
        <begin position="789"/>
        <end position="822"/>
    </location>
</feature>
<organism evidence="3">
    <name type="scientific">Talaromyces marneffei PM1</name>
    <dbReference type="NCBI Taxonomy" id="1077442"/>
    <lineage>
        <taxon>Eukaryota</taxon>
        <taxon>Fungi</taxon>
        <taxon>Dikarya</taxon>
        <taxon>Ascomycota</taxon>
        <taxon>Pezizomycotina</taxon>
        <taxon>Eurotiomycetes</taxon>
        <taxon>Eurotiomycetidae</taxon>
        <taxon>Eurotiales</taxon>
        <taxon>Trichocomaceae</taxon>
        <taxon>Talaromyces</taxon>
        <taxon>Talaromyces sect. Talaromyces</taxon>
    </lineage>
</organism>
<gene>
    <name evidence="3" type="ORF">GQ26_0021480</name>
</gene>
<feature type="coiled-coil region" evidence="1">
    <location>
        <begin position="123"/>
        <end position="265"/>
    </location>
</feature>
<dbReference type="eggNOG" id="ENOG502S0V0">
    <property type="taxonomic scope" value="Eukaryota"/>
</dbReference>
<protein>
    <submittedName>
        <fullName evidence="3">Bicaudal D-related protein 1</fullName>
    </submittedName>
</protein>
<proteinExistence type="predicted"/>